<feature type="compositionally biased region" description="Basic and acidic residues" evidence="3">
    <location>
        <begin position="10"/>
        <end position="25"/>
    </location>
</feature>
<evidence type="ECO:0000313" key="4">
    <source>
        <dbReference type="EMBL" id="GFG30547.1"/>
    </source>
</evidence>
<keyword evidence="1 2" id="KW-0175">Coiled coil</keyword>
<dbReference type="Proteomes" id="UP000502823">
    <property type="component" value="Unassembled WGS sequence"/>
</dbReference>
<feature type="coiled-coil region" evidence="2">
    <location>
        <begin position="221"/>
        <end position="262"/>
    </location>
</feature>
<feature type="compositionally biased region" description="Basic and acidic residues" evidence="3">
    <location>
        <begin position="150"/>
        <end position="173"/>
    </location>
</feature>
<feature type="coiled-coil region" evidence="2">
    <location>
        <begin position="688"/>
        <end position="719"/>
    </location>
</feature>
<organism evidence="4 5">
    <name type="scientific">Coptotermes formosanus</name>
    <name type="common">Formosan subterranean termite</name>
    <dbReference type="NCBI Taxonomy" id="36987"/>
    <lineage>
        <taxon>Eukaryota</taxon>
        <taxon>Metazoa</taxon>
        <taxon>Ecdysozoa</taxon>
        <taxon>Arthropoda</taxon>
        <taxon>Hexapoda</taxon>
        <taxon>Insecta</taxon>
        <taxon>Pterygota</taxon>
        <taxon>Neoptera</taxon>
        <taxon>Polyneoptera</taxon>
        <taxon>Dictyoptera</taxon>
        <taxon>Blattodea</taxon>
        <taxon>Blattoidea</taxon>
        <taxon>Termitoidae</taxon>
        <taxon>Rhinotermitidae</taxon>
        <taxon>Coptotermes</taxon>
    </lineage>
</organism>
<accession>A0A6L2PKD2</accession>
<feature type="region of interest" description="Disordered" evidence="3">
    <location>
        <begin position="1"/>
        <end position="53"/>
    </location>
</feature>
<feature type="coiled-coil region" evidence="2">
    <location>
        <begin position="765"/>
        <end position="960"/>
    </location>
</feature>
<evidence type="ECO:0000313" key="5">
    <source>
        <dbReference type="Proteomes" id="UP000502823"/>
    </source>
</evidence>
<sequence>MFNFFKKFKSVSDSDSDGKGDRERAGPSLVAPAKRRDDKAKDKIGSKEREVGVSSFETNKTGLAVSAGVKIKDTERKFGDVKEPVSAQQPGKTNEPVIVKANDTYTDKLQVQGTTRAKVMGNTTATMTSSDDVNEIGKNRDLAKSAATHTDSEASQDEKHQRDVAATRTDGSRKNYIASRATPADIGMVVKSQVEEQQPAEGNELTRKMRNSESSCRSPESLAAMDKLTKMEKQVEELQNEKRNLVSQEARFQEQLTELTAQLTARDNESNKLRYQMEDLQRDVLIKSSGMDRLQAELAAAHKESECMRRRLRQLEEDLGTFKQKNTELQDELQKKAGAVTHARTQEMQSSEDESDSERVAELESKVKELEEKVGQLQLQLDEVRTERDKLEQARVEMEADREEEIKIIERALEEALEEKALILARFEQDFEKLRTVNTDREQQLLDDFEWKLREVEQACKRRLEEKDKAVEERLKEGRKELELKLKLAEQQLLELPQLKTYEAEVIQLRGLTIEQQRSLRVTTRQTEQLQVSERMLKEEVTRLRGQLDKEKSHAICMQSLHEKKMADNEKKFEVRLDQQKSEITAQWEERLRQECSRLKSELDQLHSEEKHLAVESVKVQKEQEMRTAKQNWDRRIQECLKEISTLKDRLTEKDAYYHGELEKAQTNADRDIFDLRRKLDKIDLSYQDQMEKLTEKYEKEIEQLNWESERKIQQLEQNWQLQMSSTRATLELVKEQMERDAQNRLDAAEEKHRKQLDIQWERLMNEKEKAVADIEEKHQKQVELIKTELEMASKSSSSRENEQLLEVIANLKKQLQGQTAVISDLQGNVDLLQGGMQVLNQEISTQNTEMQRLQTQTAHRLREREAQLEAEQRRKLAELKDQFAADSKQWQEQLQTLKDQNQQKINCLTKLIQELEQKYKNRESRKEDIEIIGHLKQVLEEREHEITCLTEEKRFYQLELMKRESTYNHLFGVQPTRGVLDPLHHHRKKGLKSLTGKCRLQTPETWSQHVMASSVPPLATHTSTSHRSDLIIQKSKSLEPSMIHIKQCMHSKDPDTCMRIPTDKAGQVTSAVDYIADLVGTTGSSIVKTCGSESTHTAAQSNVPHEMVKSESRESAQVHSGQIIADQQSVTTCDSAVKHECTLTFNAVDVPDSKISILLQSHDGAQSKVSNFKTRSKSVETAANEVHINVLSTISAPSLL</sequence>
<evidence type="ECO:0000256" key="3">
    <source>
        <dbReference type="SAM" id="MobiDB-lite"/>
    </source>
</evidence>
<evidence type="ECO:0000256" key="1">
    <source>
        <dbReference type="ARBA" id="ARBA00023054"/>
    </source>
</evidence>
<proteinExistence type="predicted"/>
<feature type="region of interest" description="Disordered" evidence="3">
    <location>
        <begin position="337"/>
        <end position="359"/>
    </location>
</feature>
<dbReference type="OrthoDB" id="75801at2759"/>
<feature type="coiled-coil region" evidence="2">
    <location>
        <begin position="589"/>
        <end position="650"/>
    </location>
</feature>
<feature type="coiled-coil region" evidence="2">
    <location>
        <begin position="453"/>
        <end position="492"/>
    </location>
</feature>
<reference evidence="5" key="1">
    <citation type="submission" date="2020-01" db="EMBL/GenBank/DDBJ databases">
        <title>Draft genome sequence of the Termite Coptotermes fromosanus.</title>
        <authorList>
            <person name="Itakura S."/>
            <person name="Yosikawa Y."/>
            <person name="Umezawa K."/>
        </authorList>
    </citation>
    <scope>NUCLEOTIDE SEQUENCE [LARGE SCALE GENOMIC DNA]</scope>
</reference>
<evidence type="ECO:0000256" key="2">
    <source>
        <dbReference type="SAM" id="Coils"/>
    </source>
</evidence>
<feature type="region of interest" description="Disordered" evidence="3">
    <location>
        <begin position="194"/>
        <end position="221"/>
    </location>
</feature>
<dbReference type="Gene3D" id="1.10.287.1490">
    <property type="match status" value="1"/>
</dbReference>
<feature type="region of interest" description="Disordered" evidence="3">
    <location>
        <begin position="125"/>
        <end position="174"/>
    </location>
</feature>
<gene>
    <name evidence="4" type="ORF">Cfor_10832</name>
</gene>
<protein>
    <submittedName>
        <fullName evidence="4">Uncharacterized protein</fullName>
    </submittedName>
</protein>
<dbReference type="EMBL" id="BLKM01000233">
    <property type="protein sequence ID" value="GFG30547.1"/>
    <property type="molecule type" value="Genomic_DNA"/>
</dbReference>
<name>A0A6L2PKD2_COPFO</name>
<dbReference type="AlphaFoldDB" id="A0A6L2PKD2"/>
<dbReference type="InParanoid" id="A0A6L2PKD2"/>
<comment type="caution">
    <text evidence="4">The sequence shown here is derived from an EMBL/GenBank/DDBJ whole genome shotgun (WGS) entry which is preliminary data.</text>
</comment>
<dbReference type="PANTHER" id="PTHR18870:SF9">
    <property type="entry name" value="PROTEIN TAG-278-RELATED"/>
    <property type="match status" value="1"/>
</dbReference>
<keyword evidence="5" id="KW-1185">Reference proteome</keyword>
<feature type="compositionally biased region" description="Basic and acidic residues" evidence="3">
    <location>
        <begin position="34"/>
        <end position="51"/>
    </location>
</feature>
<dbReference type="PANTHER" id="PTHR18870">
    <property type="entry name" value="PROTEIN TAG-278-RELATED"/>
    <property type="match status" value="1"/>
</dbReference>